<dbReference type="SMART" id="SM00849">
    <property type="entry name" value="Lactamase_B"/>
    <property type="match status" value="1"/>
</dbReference>
<name>A0A943HK45_9FIRM</name>
<dbReference type="InterPro" id="IPR052159">
    <property type="entry name" value="Competence_DNA_uptake"/>
</dbReference>
<evidence type="ECO:0000313" key="3">
    <source>
        <dbReference type="Proteomes" id="UP000759273"/>
    </source>
</evidence>
<dbReference type="Gene3D" id="3.60.15.10">
    <property type="entry name" value="Ribonuclease Z/Hydroxyacylglutathione hydrolase-like"/>
    <property type="match status" value="1"/>
</dbReference>
<dbReference type="Pfam" id="PF00753">
    <property type="entry name" value="Lactamase_B"/>
    <property type="match status" value="1"/>
</dbReference>
<gene>
    <name evidence="2" type="ORF">KHY36_04505</name>
</gene>
<dbReference type="InterPro" id="IPR036866">
    <property type="entry name" value="RibonucZ/Hydroxyglut_hydro"/>
</dbReference>
<proteinExistence type="predicted"/>
<comment type="caution">
    <text evidence="2">The sequence shown here is derived from an EMBL/GenBank/DDBJ whole genome shotgun (WGS) entry which is preliminary data.</text>
</comment>
<reference evidence="2" key="1">
    <citation type="submission" date="2021-02" db="EMBL/GenBank/DDBJ databases">
        <title>Infant gut strain persistence is associated with maternal origin, phylogeny, and functional potential including surface adhesion and iron acquisition.</title>
        <authorList>
            <person name="Lou Y.C."/>
        </authorList>
    </citation>
    <scope>NUCLEOTIDE SEQUENCE</scope>
    <source>
        <strain evidence="2">L3_101_000M1_dasL3_101_000M1_concoct_87</strain>
    </source>
</reference>
<dbReference type="InterPro" id="IPR001279">
    <property type="entry name" value="Metallo-B-lactamas"/>
</dbReference>
<dbReference type="Proteomes" id="UP000759273">
    <property type="component" value="Unassembled WGS sequence"/>
</dbReference>
<evidence type="ECO:0000259" key="1">
    <source>
        <dbReference type="SMART" id="SM00849"/>
    </source>
</evidence>
<dbReference type="InterPro" id="IPR035681">
    <property type="entry name" value="ComA-like_MBL"/>
</dbReference>
<dbReference type="PANTHER" id="PTHR30619">
    <property type="entry name" value="DNA INTERNALIZATION/COMPETENCE PROTEIN COMEC/REC2"/>
    <property type="match status" value="1"/>
</dbReference>
<sequence length="327" mass="34575">MTSNRFKKAASIAAAALLLVLLCAALVIQFAGGKGPVPTWQQLRTFFGVPLQTEESAPQIADSSTVVYVLDVGQGDAVLLCQDGRWCLIDTGPAEAEDALLYDLDTLEVETLDYLVLTHPHADHTGNARTVLQNYPVQTLLLPDWQPGPEDTADWPRNLAQAAADSGAEILTTEAGDSYSLGGGTLQILQGGSAEAADDSVNNASLCTLFTAGDFRFLDTGDAEEAAEQQLLDTYGTSLHTTLFKAGHHGSYTSNSLAFLQAAAPQAVAVSCGLNNDYGHPHRAALQNFAAVGAEAYRTDLQGSLTFIWQNDTLTVETTADSAELAA</sequence>
<organism evidence="2 3">
    <name type="scientific">Subdoligranulum variabile</name>
    <dbReference type="NCBI Taxonomy" id="214851"/>
    <lineage>
        <taxon>Bacteria</taxon>
        <taxon>Bacillati</taxon>
        <taxon>Bacillota</taxon>
        <taxon>Clostridia</taxon>
        <taxon>Eubacteriales</taxon>
        <taxon>Oscillospiraceae</taxon>
        <taxon>Subdoligranulum</taxon>
    </lineage>
</organism>
<dbReference type="CDD" id="cd07731">
    <property type="entry name" value="ComA-like_MBL-fold"/>
    <property type="match status" value="1"/>
</dbReference>
<dbReference type="AlphaFoldDB" id="A0A943HK45"/>
<dbReference type="SUPFAM" id="SSF56281">
    <property type="entry name" value="Metallo-hydrolase/oxidoreductase"/>
    <property type="match status" value="1"/>
</dbReference>
<protein>
    <submittedName>
        <fullName evidence="2">MBL fold metallo-hydrolase</fullName>
    </submittedName>
</protein>
<evidence type="ECO:0000313" key="2">
    <source>
        <dbReference type="EMBL" id="MBS5331775.1"/>
    </source>
</evidence>
<dbReference type="EMBL" id="JAGZGG010000006">
    <property type="protein sequence ID" value="MBS5331775.1"/>
    <property type="molecule type" value="Genomic_DNA"/>
</dbReference>
<dbReference type="PANTHER" id="PTHR30619:SF1">
    <property type="entry name" value="RECOMBINATION PROTEIN 2"/>
    <property type="match status" value="1"/>
</dbReference>
<feature type="domain" description="Metallo-beta-lactamase" evidence="1">
    <location>
        <begin position="74"/>
        <end position="274"/>
    </location>
</feature>
<accession>A0A943HK45</accession>